<dbReference type="InterPro" id="IPR045312">
    <property type="entry name" value="PCBER-like"/>
</dbReference>
<protein>
    <submittedName>
        <fullName evidence="4">Putative isoflavone reductase</fullName>
    </submittedName>
</protein>
<evidence type="ECO:0000256" key="2">
    <source>
        <dbReference type="ARBA" id="ARBA00023002"/>
    </source>
</evidence>
<evidence type="ECO:0000256" key="1">
    <source>
        <dbReference type="ARBA" id="ARBA00022857"/>
    </source>
</evidence>
<organism evidence="4 5">
    <name type="scientific">Aspergillus ruber (strain CBS 135680)</name>
    <dbReference type="NCBI Taxonomy" id="1388766"/>
    <lineage>
        <taxon>Eukaryota</taxon>
        <taxon>Fungi</taxon>
        <taxon>Dikarya</taxon>
        <taxon>Ascomycota</taxon>
        <taxon>Pezizomycotina</taxon>
        <taxon>Eurotiomycetes</taxon>
        <taxon>Eurotiomycetidae</taxon>
        <taxon>Eurotiales</taxon>
        <taxon>Aspergillaceae</taxon>
        <taxon>Aspergillus</taxon>
        <taxon>Aspergillus subgen. Aspergillus</taxon>
    </lineage>
</organism>
<dbReference type="OrthoDB" id="9974981at2759"/>
<dbReference type="Gene3D" id="3.90.25.10">
    <property type="entry name" value="UDP-galactose 4-epimerase, domain 1"/>
    <property type="match status" value="1"/>
</dbReference>
<reference evidence="5" key="1">
    <citation type="journal article" date="2014" name="Nat. Commun.">
        <title>Genomic adaptations of the halophilic Dead Sea filamentous fungus Eurotium rubrum.</title>
        <authorList>
            <person name="Kis-Papo T."/>
            <person name="Weig A.R."/>
            <person name="Riley R."/>
            <person name="Persoh D."/>
            <person name="Salamov A."/>
            <person name="Sun H."/>
            <person name="Lipzen A."/>
            <person name="Wasser S.P."/>
            <person name="Rambold G."/>
            <person name="Grigoriev I.V."/>
            <person name="Nevo E."/>
        </authorList>
    </citation>
    <scope>NUCLEOTIDE SEQUENCE [LARGE SCALE GENOMIC DNA]</scope>
    <source>
        <strain evidence="5">CBS 135680</strain>
    </source>
</reference>
<dbReference type="Pfam" id="PF05368">
    <property type="entry name" value="NmrA"/>
    <property type="match status" value="1"/>
</dbReference>
<keyword evidence="5" id="KW-1185">Reference proteome</keyword>
<dbReference type="Proteomes" id="UP000019804">
    <property type="component" value="Unassembled WGS sequence"/>
</dbReference>
<dbReference type="SUPFAM" id="SSF51735">
    <property type="entry name" value="NAD(P)-binding Rossmann-fold domains"/>
    <property type="match status" value="1"/>
</dbReference>
<feature type="domain" description="NmrA-like" evidence="3">
    <location>
        <begin position="3"/>
        <end position="245"/>
    </location>
</feature>
<dbReference type="AlphaFoldDB" id="A0A017S985"/>
<dbReference type="RefSeq" id="XP_040637074.1">
    <property type="nucleotide sequence ID" value="XM_040784645.1"/>
</dbReference>
<dbReference type="PANTHER" id="PTHR47706:SF1">
    <property type="entry name" value="CIPA-LIKE, PUTATIVE (AFU_ORTHOLOGUE AFUA_1G12460)-RELATED"/>
    <property type="match status" value="1"/>
</dbReference>
<evidence type="ECO:0000313" key="5">
    <source>
        <dbReference type="Proteomes" id="UP000019804"/>
    </source>
</evidence>
<dbReference type="GeneID" id="63699769"/>
<evidence type="ECO:0000313" key="4">
    <source>
        <dbReference type="EMBL" id="EYE93386.1"/>
    </source>
</evidence>
<dbReference type="Gene3D" id="3.40.50.720">
    <property type="entry name" value="NAD(P)-binding Rossmann-like Domain"/>
    <property type="match status" value="1"/>
</dbReference>
<sequence>MSPKVAIAGASGNLGPSVLAALLDAGFEVTVLTRENKDDKFDQRARIAEVNYDSSESLTSALAGQEVVVNTLGVGRIPRETHLRLIDAAVAAHVQRFVPSEFGGNTTNPRAAQLPVYGDKVAVQKHLQEASANSNGTFSYTLPITGPFLDWGLKTTFLLNHKGPEVELYDGGDQKFSATTLAGIGQAVSGIIRNLDATRNQAVYVSEANVSQKGLLELSGKQLATKTVSTAVLEKEAYDELGKPNPNPAVVAFNFLRRAIFGEGFGGLVAPEELSNNLLGVRSLSDAEIRDIVAKNT</sequence>
<dbReference type="InterPro" id="IPR051609">
    <property type="entry name" value="NmrA/Isoflavone_reductase-like"/>
</dbReference>
<dbReference type="InterPro" id="IPR036291">
    <property type="entry name" value="NAD(P)-bd_dom_sf"/>
</dbReference>
<dbReference type="CDD" id="cd05259">
    <property type="entry name" value="PCBER_SDR_a"/>
    <property type="match status" value="1"/>
</dbReference>
<keyword evidence="2" id="KW-0560">Oxidoreductase</keyword>
<dbReference type="STRING" id="1388766.A0A017S985"/>
<accession>A0A017S985</accession>
<evidence type="ECO:0000259" key="3">
    <source>
        <dbReference type="Pfam" id="PF05368"/>
    </source>
</evidence>
<proteinExistence type="predicted"/>
<dbReference type="EMBL" id="KK088432">
    <property type="protein sequence ID" value="EYE93386.1"/>
    <property type="molecule type" value="Genomic_DNA"/>
</dbReference>
<dbReference type="GO" id="GO:0016491">
    <property type="term" value="F:oxidoreductase activity"/>
    <property type="evidence" value="ECO:0007669"/>
    <property type="project" value="UniProtKB-KW"/>
</dbReference>
<name>A0A017S985_ASPRC</name>
<gene>
    <name evidence="4" type="ORF">EURHEDRAFT_460378</name>
</gene>
<keyword evidence="1" id="KW-0521">NADP</keyword>
<dbReference type="PANTHER" id="PTHR47706">
    <property type="entry name" value="NMRA-LIKE FAMILY PROTEIN"/>
    <property type="match status" value="1"/>
</dbReference>
<dbReference type="HOGENOM" id="CLU_044876_3_2_1"/>
<dbReference type="InterPro" id="IPR008030">
    <property type="entry name" value="NmrA-like"/>
</dbReference>